<dbReference type="EMBL" id="JABFAF010276803">
    <property type="protein sequence ID" value="MBA0880042.1"/>
    <property type="molecule type" value="Genomic_DNA"/>
</dbReference>
<comment type="caution">
    <text evidence="1">The sequence shown here is derived from an EMBL/GenBank/DDBJ whole genome shotgun (WGS) entry which is preliminary data.</text>
</comment>
<dbReference type="OrthoDB" id="1430424at2759"/>
<name>A0A7J9N9S9_GOSSC</name>
<dbReference type="AlphaFoldDB" id="A0A7J9N9S9"/>
<gene>
    <name evidence="1" type="ORF">Goshw_017871</name>
</gene>
<evidence type="ECO:0000313" key="2">
    <source>
        <dbReference type="Proteomes" id="UP000593576"/>
    </source>
</evidence>
<reference evidence="1 2" key="1">
    <citation type="journal article" date="2019" name="Genome Biol. Evol.">
        <title>Insights into the evolution of the New World diploid cottons (Gossypium, subgenus Houzingenia) based on genome sequencing.</title>
        <authorList>
            <person name="Grover C.E."/>
            <person name="Arick M.A. 2nd"/>
            <person name="Thrash A."/>
            <person name="Conover J.L."/>
            <person name="Sanders W.S."/>
            <person name="Peterson D.G."/>
            <person name="Frelichowski J.E."/>
            <person name="Scheffler J.A."/>
            <person name="Scheffler B.E."/>
            <person name="Wendel J.F."/>
        </authorList>
    </citation>
    <scope>NUCLEOTIDE SEQUENCE [LARGE SCALE GENOMIC DNA]</scope>
    <source>
        <strain evidence="1">1</strain>
        <tissue evidence="1">Leaf</tissue>
    </source>
</reference>
<protein>
    <submittedName>
        <fullName evidence="1">Uncharacterized protein</fullName>
    </submittedName>
</protein>
<sequence length="48" mass="5480">MVRKNVTRESSGPILELCLELLHLWRGRHGAYYGGVYSFTSLSKNPSR</sequence>
<keyword evidence="2" id="KW-1185">Reference proteome</keyword>
<proteinExistence type="predicted"/>
<organism evidence="1 2">
    <name type="scientific">Gossypium schwendimanii</name>
    <name type="common">Cotton</name>
    <dbReference type="NCBI Taxonomy" id="34291"/>
    <lineage>
        <taxon>Eukaryota</taxon>
        <taxon>Viridiplantae</taxon>
        <taxon>Streptophyta</taxon>
        <taxon>Embryophyta</taxon>
        <taxon>Tracheophyta</taxon>
        <taxon>Spermatophyta</taxon>
        <taxon>Magnoliopsida</taxon>
        <taxon>eudicotyledons</taxon>
        <taxon>Gunneridae</taxon>
        <taxon>Pentapetalae</taxon>
        <taxon>rosids</taxon>
        <taxon>malvids</taxon>
        <taxon>Malvales</taxon>
        <taxon>Malvaceae</taxon>
        <taxon>Malvoideae</taxon>
        <taxon>Gossypium</taxon>
    </lineage>
</organism>
<evidence type="ECO:0000313" key="1">
    <source>
        <dbReference type="EMBL" id="MBA0880042.1"/>
    </source>
</evidence>
<dbReference type="Proteomes" id="UP000593576">
    <property type="component" value="Unassembled WGS sequence"/>
</dbReference>
<accession>A0A7J9N9S9</accession>